<evidence type="ECO:0000313" key="3">
    <source>
        <dbReference type="EMBL" id="KAF9887732.1"/>
    </source>
</evidence>
<reference evidence="3" key="2">
    <citation type="submission" date="2020-02" db="EMBL/GenBank/DDBJ databases">
        <authorList>
            <person name="Gilchrist C.L.M."/>
            <person name="Chooi Y.-H."/>
        </authorList>
    </citation>
    <scope>NUCLEOTIDE SEQUENCE</scope>
    <source>
        <strain evidence="3">MST-FP2251</strain>
    </source>
</reference>
<dbReference type="InterPro" id="IPR049192">
    <property type="entry name" value="DUF4246_C"/>
</dbReference>
<dbReference type="InterPro" id="IPR025340">
    <property type="entry name" value="DUF4246"/>
</dbReference>
<dbReference type="EMBL" id="VCAU01000057">
    <property type="protein sequence ID" value="KAF9887732.1"/>
    <property type="molecule type" value="Genomic_DNA"/>
</dbReference>
<name>A0AAD4CLE3_ASPNN</name>
<dbReference type="PANTHER" id="PTHR33119">
    <property type="entry name" value="IFI3P"/>
    <property type="match status" value="1"/>
</dbReference>
<comment type="caution">
    <text evidence="3">The sequence shown here is derived from an EMBL/GenBank/DDBJ whole genome shotgun (WGS) entry which is preliminary data.</text>
</comment>
<evidence type="ECO:0000259" key="1">
    <source>
        <dbReference type="Pfam" id="PF14033"/>
    </source>
</evidence>
<evidence type="ECO:0000259" key="2">
    <source>
        <dbReference type="Pfam" id="PF21666"/>
    </source>
</evidence>
<dbReference type="PANTHER" id="PTHR33119:SF1">
    <property type="entry name" value="FE2OG DIOXYGENASE DOMAIN-CONTAINING PROTEIN"/>
    <property type="match status" value="1"/>
</dbReference>
<feature type="domain" description="DUF4246" evidence="1">
    <location>
        <begin position="106"/>
        <end position="531"/>
    </location>
</feature>
<keyword evidence="4" id="KW-1185">Reference proteome</keyword>
<sequence>MTRILEQEPRTSLPGFGRALDDYFIPTIEGNEDDGIWEWFPHAIEDTCFSEPVSLRERRMLEFINQITDKLQWYYKVFDATVVAKWRTEAVVYSPQLKDEYLTAPMFDYCIQELRDKAEYHQSSMLVAVLDCDLAVVKSDEIVPDSLHQGLRQAVRVLEDVPEHHKDWHPGSDKKVLDLLHPSLFPLIHGVSRAKPRGTVPIARCAQYCGDGETVDPVFADQPSWEEPSNPSLEGWGSFQWLPSEVRFADDGKPTITSYVNNLHPEKHQSLYPILERFVDAAIPLWDECLSWFRPRLRLERIYGSDEDFGPPPEHVTYAPLPEEEIPNPSYREWFKEHRVLKHTAVLPFCNRQDQASSPIHKPVNLKQNYAKSGLQIIFKLAGIYLTPEKPEYEGGSWHVEGALNEHICATALYYYDEENITPSRLAFRQKLNAYDMRYYVHQYEWESTEQFYGVKQDGPPIQLLGSVLTRSGRLLSFPNNLQHRVEPFRLDDTTRPGHRKILAMFLVDPHIRILSTANVPPQRVDWWAEEVRRVPPFDRLPGEIYNQITDHVHGFPLTWEEALTARQALMNERGALVELRNDENEMH</sequence>
<dbReference type="Pfam" id="PF21666">
    <property type="entry name" value="DUF4246_N"/>
    <property type="match status" value="1"/>
</dbReference>
<dbReference type="AlphaFoldDB" id="A0AAD4CLE3"/>
<gene>
    <name evidence="3" type="ORF">FE257_009685</name>
</gene>
<dbReference type="InterPro" id="IPR049207">
    <property type="entry name" value="DUF4246_N"/>
</dbReference>
<dbReference type="Proteomes" id="UP001194746">
    <property type="component" value="Unassembled WGS sequence"/>
</dbReference>
<accession>A0AAD4CLE3</accession>
<protein>
    <submittedName>
        <fullName evidence="3">Uncharacterized protein</fullName>
    </submittedName>
</protein>
<feature type="domain" description="DUF4246" evidence="2">
    <location>
        <begin position="13"/>
        <end position="89"/>
    </location>
</feature>
<proteinExistence type="predicted"/>
<reference evidence="3" key="1">
    <citation type="journal article" date="2019" name="Beilstein J. Org. Chem.">
        <title>Nanangenines: drimane sesquiterpenoids as the dominant metabolite cohort of a novel Australian fungus, Aspergillus nanangensis.</title>
        <authorList>
            <person name="Lacey H.J."/>
            <person name="Gilchrist C.L.M."/>
            <person name="Crombie A."/>
            <person name="Kalaitzis J.A."/>
            <person name="Vuong D."/>
            <person name="Rutledge P.J."/>
            <person name="Turner P."/>
            <person name="Pitt J.I."/>
            <person name="Lacey E."/>
            <person name="Chooi Y.H."/>
            <person name="Piggott A.M."/>
        </authorList>
    </citation>
    <scope>NUCLEOTIDE SEQUENCE</scope>
    <source>
        <strain evidence="3">MST-FP2251</strain>
    </source>
</reference>
<dbReference type="Pfam" id="PF14033">
    <property type="entry name" value="DUF4246"/>
    <property type="match status" value="1"/>
</dbReference>
<evidence type="ECO:0000313" key="4">
    <source>
        <dbReference type="Proteomes" id="UP001194746"/>
    </source>
</evidence>
<organism evidence="3 4">
    <name type="scientific">Aspergillus nanangensis</name>
    <dbReference type="NCBI Taxonomy" id="2582783"/>
    <lineage>
        <taxon>Eukaryota</taxon>
        <taxon>Fungi</taxon>
        <taxon>Dikarya</taxon>
        <taxon>Ascomycota</taxon>
        <taxon>Pezizomycotina</taxon>
        <taxon>Eurotiomycetes</taxon>
        <taxon>Eurotiomycetidae</taxon>
        <taxon>Eurotiales</taxon>
        <taxon>Aspergillaceae</taxon>
        <taxon>Aspergillus</taxon>
        <taxon>Aspergillus subgen. Circumdati</taxon>
    </lineage>
</organism>